<dbReference type="AlphaFoldDB" id="A0A1V0UXW3"/>
<accession>A0A1V0UXW3</accession>
<gene>
    <name evidence="2" type="ORF">B7C51_21035</name>
</gene>
<evidence type="ECO:0000313" key="2">
    <source>
        <dbReference type="EMBL" id="ARF69790.1"/>
    </source>
</evidence>
<name>A0A1V0UXW3_9BACL</name>
<keyword evidence="1" id="KW-0472">Membrane</keyword>
<keyword evidence="1" id="KW-0812">Transmembrane</keyword>
<feature type="transmembrane region" description="Helical" evidence="1">
    <location>
        <begin position="29"/>
        <end position="52"/>
    </location>
</feature>
<dbReference type="Proteomes" id="UP000192727">
    <property type="component" value="Chromosome"/>
</dbReference>
<organism evidence="2 3">
    <name type="scientific">Paenibacillus larvae subsp. pulvifaciens</name>
    <dbReference type="NCBI Taxonomy" id="1477"/>
    <lineage>
        <taxon>Bacteria</taxon>
        <taxon>Bacillati</taxon>
        <taxon>Bacillota</taxon>
        <taxon>Bacilli</taxon>
        <taxon>Bacillales</taxon>
        <taxon>Paenibacillaceae</taxon>
        <taxon>Paenibacillus</taxon>
    </lineage>
</organism>
<proteinExistence type="predicted"/>
<evidence type="ECO:0000313" key="3">
    <source>
        <dbReference type="Proteomes" id="UP000192727"/>
    </source>
</evidence>
<protein>
    <submittedName>
        <fullName evidence="2">Uncharacterized protein</fullName>
    </submittedName>
</protein>
<keyword evidence="1" id="KW-1133">Transmembrane helix</keyword>
<dbReference type="EMBL" id="CP020557">
    <property type="protein sequence ID" value="ARF69790.1"/>
    <property type="molecule type" value="Genomic_DNA"/>
</dbReference>
<sequence>MSFECAKVGVAPAANPKPNVREVATATNVFFVIVMIPLVFFWLHNLISTIQIKCPLYFYLFNKFVTKEKKEHLGNCCLSTLFVFALKVRLKRAFVKTFFRIFSVLKLCPLTIFPTTNSNKYYRANIEEINVKK</sequence>
<reference evidence="2 3" key="1">
    <citation type="submission" date="2017-03" db="EMBL/GenBank/DDBJ databases">
        <title>Paenibacillus larvae genome sequencing.</title>
        <authorList>
            <person name="Dingman D.W."/>
        </authorList>
    </citation>
    <scope>NUCLEOTIDE SEQUENCE [LARGE SCALE GENOMIC DNA]</scope>
    <source>
        <strain evidence="2 3">SAG 10367</strain>
    </source>
</reference>
<evidence type="ECO:0000256" key="1">
    <source>
        <dbReference type="SAM" id="Phobius"/>
    </source>
</evidence>